<evidence type="ECO:0000313" key="1">
    <source>
        <dbReference type="EMBL" id="STQ79209.1"/>
    </source>
</evidence>
<sequence>MEITTINQLIAAGSGLIGACIGASISGWVNYRISSNNHDIEKLSFAAGFIAEVEALQTIIKERGYLESFISFSNHPDILDGKAAKYIILIPDDFARFYNANLNKVGLLGVERTKLLVQYHQILQSLAQDFKDGSYVSVNGFNKEAIDECVRLFKRALSIGEQIINYKVRS</sequence>
<proteinExistence type="predicted"/>
<name>A0A377PGI9_HAFAL</name>
<dbReference type="AlphaFoldDB" id="A0A377PGI9"/>
<organism evidence="1 2">
    <name type="scientific">Hafnia alvei</name>
    <dbReference type="NCBI Taxonomy" id="569"/>
    <lineage>
        <taxon>Bacteria</taxon>
        <taxon>Pseudomonadati</taxon>
        <taxon>Pseudomonadota</taxon>
        <taxon>Gammaproteobacteria</taxon>
        <taxon>Enterobacterales</taxon>
        <taxon>Hafniaceae</taxon>
        <taxon>Hafnia</taxon>
    </lineage>
</organism>
<accession>A0A377PGI9</accession>
<dbReference type="RefSeq" id="WP_043491615.1">
    <property type="nucleotide sequence ID" value="NZ_CP139992.1"/>
</dbReference>
<dbReference type="EMBL" id="UGHP01000001">
    <property type="protein sequence ID" value="STQ79209.1"/>
    <property type="molecule type" value="Genomic_DNA"/>
</dbReference>
<dbReference type="Proteomes" id="UP000254821">
    <property type="component" value="Unassembled WGS sequence"/>
</dbReference>
<reference evidence="1 2" key="1">
    <citation type="submission" date="2018-06" db="EMBL/GenBank/DDBJ databases">
        <authorList>
            <consortium name="Pathogen Informatics"/>
            <person name="Doyle S."/>
        </authorList>
    </citation>
    <scope>NUCLEOTIDE SEQUENCE [LARGE SCALE GENOMIC DNA]</scope>
    <source>
        <strain evidence="1 2">NCTC8105</strain>
    </source>
</reference>
<protein>
    <submittedName>
        <fullName evidence="1">Uncharacterized protein</fullName>
    </submittedName>
</protein>
<evidence type="ECO:0000313" key="2">
    <source>
        <dbReference type="Proteomes" id="UP000254821"/>
    </source>
</evidence>
<gene>
    <name evidence="1" type="ORF">NCTC8105_01279</name>
</gene>